<dbReference type="AlphaFoldDB" id="A0ABD3P4R0"/>
<dbReference type="EMBL" id="JABMIG020000278">
    <property type="protein sequence ID" value="KAL3782702.1"/>
    <property type="molecule type" value="Genomic_DNA"/>
</dbReference>
<evidence type="ECO:0000256" key="2">
    <source>
        <dbReference type="ARBA" id="ARBA00022525"/>
    </source>
</evidence>
<dbReference type="Proteomes" id="UP001516023">
    <property type="component" value="Unassembled WGS sequence"/>
</dbReference>
<sequence length="959" mass="103748">MKRSSLTILAIASSRLCLSSSDDTVESASAQASRDALHRHHDEIGSELSPQHRHRDRRRRRRDTENSAASSCIGSSLYPGQQIHTNEFLCHERQRFGIDRDGRLILGLAASSSSSSLSSSSNGVSPSAIAWQAVPTTLFLQDQQRPFDHVELSSYGNLVGYDEDGAKLYDSNLDYSNRIEGKSSGSVLGFSSQCDDLAAMPPGEKCIRLTSPPVPGSPYGVVTWGVAMDVDGMVSSSSSSVSFSTAEEDSPVMTAVSKPTRRPSTRAPSSLPPTTMRRSTDRPTEYPTTLTPSYEPTISPVVTSRAIIWGSVWLDSNANGGERYKAYFEVDDSYQFPPGADSNSHLETTGWTECVSPTIDDAVQWKVGLLGVATDDVVSIAAAEAVPSPVVANSKIGGAIFIDLNGDGTMNSAESVAVENGYTVPDAVVHVSLHDCETDVIVHSQDVKFPGEYSFGNLTEGLYKVEFDIVVITPNKQTKDSRLPQYSFFDDEQDVNSSSFETNCINLRRNDANLSVHAGIRIPKLKVNTKVSEDLEVGDMEVLSSATQKDEGNLVQATKVKAAASRSVEKKQSVPGIAAGILAVLALVVGSVLYIWHRRRSEDDMSVVSSVGSSVKGDVSAVSTPSAPTAIGSLIVESSTSVVDADMKAGDEECGSNHDSDDDGSEQDSQQEDCCYAVENFNPSETPQDTGVEVDLQFQHPYHRNPSSIFETESLDSDPYIYTGDEQEYDEDYHKWGEHAAYPQSTSPEMLESGVQCHQDGSYVGNSTNYGAQSYYYDEDSSVVSNRSSDPPAASYRNLPSVTHVYEANEHMRAMAGVYHNPPSNNNRCESFDSDDSSSSSEESESSSSRSSSSSTNNLVLESNRSQSAPPSRPHAGWTQHSMMGEGEPNEHSLSQHHGYYVGPIVDDQSVLSAQSDHSTDPPGASYQTLGHSSYRGSRRSFTPPPPGRPFPPPPPPRR</sequence>
<keyword evidence="5" id="KW-0472">Membrane</keyword>
<protein>
    <recommendedName>
        <fullName evidence="7">SD-repeat containing protein B domain-containing protein</fullName>
    </recommendedName>
</protein>
<dbReference type="SUPFAM" id="SSF117074">
    <property type="entry name" value="Hypothetical protein PA1324"/>
    <property type="match status" value="1"/>
</dbReference>
<organism evidence="8 9">
    <name type="scientific">Cyclotella cryptica</name>
    <dbReference type="NCBI Taxonomy" id="29204"/>
    <lineage>
        <taxon>Eukaryota</taxon>
        <taxon>Sar</taxon>
        <taxon>Stramenopiles</taxon>
        <taxon>Ochrophyta</taxon>
        <taxon>Bacillariophyta</taxon>
        <taxon>Coscinodiscophyceae</taxon>
        <taxon>Thalassiosirophycidae</taxon>
        <taxon>Stephanodiscales</taxon>
        <taxon>Stephanodiscaceae</taxon>
        <taxon>Cyclotella</taxon>
    </lineage>
</organism>
<proteinExistence type="predicted"/>
<feature type="region of interest" description="Disordered" evidence="4">
    <location>
        <begin position="817"/>
        <end position="959"/>
    </location>
</feature>
<feature type="region of interest" description="Disordered" evidence="4">
    <location>
        <begin position="237"/>
        <end position="295"/>
    </location>
</feature>
<feature type="signal peptide" evidence="6">
    <location>
        <begin position="1"/>
        <end position="21"/>
    </location>
</feature>
<evidence type="ECO:0000259" key="7">
    <source>
        <dbReference type="Pfam" id="PF17210"/>
    </source>
</evidence>
<evidence type="ECO:0000313" key="9">
    <source>
        <dbReference type="Proteomes" id="UP001516023"/>
    </source>
</evidence>
<feature type="compositionally biased region" description="Polar residues" evidence="4">
    <location>
        <begin position="286"/>
        <end position="295"/>
    </location>
</feature>
<evidence type="ECO:0000313" key="8">
    <source>
        <dbReference type="EMBL" id="KAL3782702.1"/>
    </source>
</evidence>
<dbReference type="GO" id="GO:0005576">
    <property type="term" value="C:extracellular region"/>
    <property type="evidence" value="ECO:0007669"/>
    <property type="project" value="UniProtKB-SubCell"/>
</dbReference>
<feature type="compositionally biased region" description="Basic and acidic residues" evidence="4">
    <location>
        <begin position="649"/>
        <end position="659"/>
    </location>
</feature>
<feature type="domain" description="SD-repeat containing protein B" evidence="7">
    <location>
        <begin position="395"/>
        <end position="520"/>
    </location>
</feature>
<comment type="subcellular location">
    <subcellularLocation>
        <location evidence="1">Secreted</location>
    </subcellularLocation>
</comment>
<feature type="compositionally biased region" description="Low complexity" evidence="4">
    <location>
        <begin position="837"/>
        <end position="855"/>
    </location>
</feature>
<dbReference type="Gene3D" id="2.60.40.10">
    <property type="entry name" value="Immunoglobulins"/>
    <property type="match status" value="1"/>
</dbReference>
<feature type="region of interest" description="Disordered" evidence="4">
    <location>
        <begin position="649"/>
        <end position="671"/>
    </location>
</feature>
<feature type="compositionally biased region" description="Pro residues" evidence="4">
    <location>
        <begin position="943"/>
        <end position="959"/>
    </location>
</feature>
<feature type="compositionally biased region" description="Polar residues" evidence="4">
    <location>
        <begin position="266"/>
        <end position="277"/>
    </location>
</feature>
<feature type="compositionally biased region" description="Basic residues" evidence="4">
    <location>
        <begin position="51"/>
        <end position="61"/>
    </location>
</feature>
<keyword evidence="2" id="KW-0964">Secreted</keyword>
<dbReference type="InterPro" id="IPR013783">
    <property type="entry name" value="Ig-like_fold"/>
</dbReference>
<reference evidence="8 9" key="1">
    <citation type="journal article" date="2020" name="G3 (Bethesda)">
        <title>Improved Reference Genome for Cyclotella cryptica CCMP332, a Model for Cell Wall Morphogenesis, Salinity Adaptation, and Lipid Production in Diatoms (Bacillariophyta).</title>
        <authorList>
            <person name="Roberts W.R."/>
            <person name="Downey K.M."/>
            <person name="Ruck E.C."/>
            <person name="Traller J.C."/>
            <person name="Alverson A.J."/>
        </authorList>
    </citation>
    <scope>NUCLEOTIDE SEQUENCE [LARGE SCALE GENOMIC DNA]</scope>
    <source>
        <strain evidence="8 9">CCMP332</strain>
    </source>
</reference>
<keyword evidence="5" id="KW-0812">Transmembrane</keyword>
<feature type="compositionally biased region" description="Acidic residues" evidence="4">
    <location>
        <begin position="660"/>
        <end position="671"/>
    </location>
</feature>
<comment type="caution">
    <text evidence="8">The sequence shown here is derived from an EMBL/GenBank/DDBJ whole genome shotgun (WGS) entry which is preliminary data.</text>
</comment>
<gene>
    <name evidence="8" type="ORF">HJC23_012221</name>
</gene>
<evidence type="ECO:0000256" key="6">
    <source>
        <dbReference type="SAM" id="SignalP"/>
    </source>
</evidence>
<dbReference type="InterPro" id="IPR033764">
    <property type="entry name" value="Sdr_B"/>
</dbReference>
<keyword evidence="9" id="KW-1185">Reference proteome</keyword>
<feature type="transmembrane region" description="Helical" evidence="5">
    <location>
        <begin position="576"/>
        <end position="596"/>
    </location>
</feature>
<feature type="region of interest" description="Disordered" evidence="4">
    <location>
        <begin position="28"/>
        <end position="73"/>
    </location>
</feature>
<keyword evidence="3 6" id="KW-0732">Signal</keyword>
<evidence type="ECO:0000256" key="1">
    <source>
        <dbReference type="ARBA" id="ARBA00004613"/>
    </source>
</evidence>
<keyword evidence="5" id="KW-1133">Transmembrane helix</keyword>
<accession>A0ABD3P4R0</accession>
<feature type="compositionally biased region" description="Polar residues" evidence="4">
    <location>
        <begin position="856"/>
        <end position="870"/>
    </location>
</feature>
<name>A0ABD3P4R0_9STRA</name>
<dbReference type="Pfam" id="PF17210">
    <property type="entry name" value="SdrD_B"/>
    <property type="match status" value="1"/>
</dbReference>
<evidence type="ECO:0000256" key="3">
    <source>
        <dbReference type="ARBA" id="ARBA00022729"/>
    </source>
</evidence>
<feature type="chain" id="PRO_5044747053" description="SD-repeat containing protein B domain-containing protein" evidence="6">
    <location>
        <begin position="22"/>
        <end position="959"/>
    </location>
</feature>
<evidence type="ECO:0000256" key="5">
    <source>
        <dbReference type="SAM" id="Phobius"/>
    </source>
</evidence>
<evidence type="ECO:0000256" key="4">
    <source>
        <dbReference type="SAM" id="MobiDB-lite"/>
    </source>
</evidence>